<organism evidence="1 2">
    <name type="scientific">Oryza meyeriana var. granulata</name>
    <dbReference type="NCBI Taxonomy" id="110450"/>
    <lineage>
        <taxon>Eukaryota</taxon>
        <taxon>Viridiplantae</taxon>
        <taxon>Streptophyta</taxon>
        <taxon>Embryophyta</taxon>
        <taxon>Tracheophyta</taxon>
        <taxon>Spermatophyta</taxon>
        <taxon>Magnoliopsida</taxon>
        <taxon>Liliopsida</taxon>
        <taxon>Poales</taxon>
        <taxon>Poaceae</taxon>
        <taxon>BOP clade</taxon>
        <taxon>Oryzoideae</taxon>
        <taxon>Oryzeae</taxon>
        <taxon>Oryzinae</taxon>
        <taxon>Oryza</taxon>
        <taxon>Oryza meyeriana</taxon>
    </lineage>
</organism>
<comment type="caution">
    <text evidence="1">The sequence shown here is derived from an EMBL/GenBank/DDBJ whole genome shotgun (WGS) entry which is preliminary data.</text>
</comment>
<dbReference type="EMBL" id="SPHZ02000003">
    <property type="protein sequence ID" value="KAF0923234.1"/>
    <property type="molecule type" value="Genomic_DNA"/>
</dbReference>
<sequence>MCEDKGKLYTVNKLAISSNNARLLTLAGVVCSLEGGAWKDGTVRQQRHYNVMAVKDGAIEPWSNGGVEAEDWTLEGGPAAGRATDPQTIARTPGATVIGIARLGISDLECLRVEYE</sequence>
<dbReference type="AlphaFoldDB" id="A0A6G1EFP1"/>
<proteinExistence type="predicted"/>
<evidence type="ECO:0000313" key="1">
    <source>
        <dbReference type="EMBL" id="KAF0923234.1"/>
    </source>
</evidence>
<keyword evidence="2" id="KW-1185">Reference proteome</keyword>
<dbReference type="Proteomes" id="UP000479710">
    <property type="component" value="Unassembled WGS sequence"/>
</dbReference>
<reference evidence="1 2" key="1">
    <citation type="submission" date="2019-11" db="EMBL/GenBank/DDBJ databases">
        <title>Whole genome sequence of Oryza granulata.</title>
        <authorList>
            <person name="Li W."/>
        </authorList>
    </citation>
    <scope>NUCLEOTIDE SEQUENCE [LARGE SCALE GENOMIC DNA]</scope>
    <source>
        <strain evidence="2">cv. Menghai</strain>
        <tissue evidence="1">Leaf</tissue>
    </source>
</reference>
<evidence type="ECO:0000313" key="2">
    <source>
        <dbReference type="Proteomes" id="UP000479710"/>
    </source>
</evidence>
<gene>
    <name evidence="1" type="ORF">E2562_003443</name>
</gene>
<name>A0A6G1EFP1_9ORYZ</name>
<protein>
    <submittedName>
        <fullName evidence="1">Uncharacterized protein</fullName>
    </submittedName>
</protein>
<accession>A0A6G1EFP1</accession>